<dbReference type="SMART" id="SM00324">
    <property type="entry name" value="RhoGAP"/>
    <property type="match status" value="1"/>
</dbReference>
<dbReference type="EMBL" id="CP111021">
    <property type="protein sequence ID" value="WAR17524.1"/>
    <property type="molecule type" value="Genomic_DNA"/>
</dbReference>
<keyword evidence="5" id="KW-1185">Reference proteome</keyword>
<sequence>MAKHDLQDFWHELGDIENSKNHDEEEETSKTPDAGKELSEDEVRGLTESLPRSHKEVVKRRVDTLNATLRKKQKYTTKIDRRERPSTLPRGLKLGANGDTSTLYIKKEIMPFLMPTTPELYVGTSSNPFYFGWPKHLSKPKNPDSSRLNKSNDDIDKIAASEVGQNLTKSKSDDILKERAKSEHSEEDFHHFDHSRMSKVKHRIASSRSIHPHSNPVESGYSSNCESNDSLDDSVILTQQKPSEKKLDPTFEVDAHNKGQGQQRSKDLQSSQDTNGIGHSQGQQKSNDLHSSQHALYKGQSQGQLRSSDNLHPWQDTYDKGHSQGQQKSPDSIHQSVQMAEVDSVETALKVRSKSRPLSNQISPQSPITHKFVNNITIGLEVPRSPTSPRGEVVHPEWAAIRAEKGRQGAKKGVYSMTGVTEELQDNVELDGDITFEFSITENGGDSSPLRGEPVISQFLKSEADLPEDVTYVRNLAFLELTSMFDTHNIAFSRRRSKKKYNEHGIFGVPLQLLLEHDQKLSPNTPHIPIVFQEILHYLHKNCLEAEGILRIPGSSSRIKTLRQEIEERFYQGTFVGQDLTPNDVAALMKQFLRDLPALLDLLIKIVENSAKNKMSLNNVSMIMAPNLFLAPKIRRLNPSKGKDAMDLEIKMAAGTSNIMRIRHYESEQVKKLKEKPKMKFLQKKDKTDVYKKPAEGVIRVQAPKLSLASTKVQLDLSTTAGDIVSRFCFQNESADSSNSHTSRVFHAADKNTFLFEVGGNIGERCLPDSTNMLALYKSISDDNM</sequence>
<dbReference type="PROSITE" id="PS50238">
    <property type="entry name" value="RHOGAP"/>
    <property type="match status" value="1"/>
</dbReference>
<name>A0ABY7F9Q6_MYAAR</name>
<accession>A0ABY7F9Q6</accession>
<feature type="compositionally biased region" description="Polar residues" evidence="2">
    <location>
        <begin position="259"/>
        <end position="310"/>
    </location>
</feature>
<dbReference type="PANTHER" id="PTHR14963:SF1">
    <property type="entry name" value="RHO GTPASE-ACTIVATING PROTEIN CONUNDRUM"/>
    <property type="match status" value="1"/>
</dbReference>
<dbReference type="Pfam" id="PF00620">
    <property type="entry name" value="RhoGAP"/>
    <property type="match status" value="1"/>
</dbReference>
<dbReference type="InterPro" id="IPR057323">
    <property type="entry name" value="RHG40/28/18_ubiquitin"/>
</dbReference>
<feature type="compositionally biased region" description="Basic and acidic residues" evidence="2">
    <location>
        <begin position="242"/>
        <end position="257"/>
    </location>
</feature>
<feature type="region of interest" description="Disordered" evidence="2">
    <location>
        <begin position="242"/>
        <end position="341"/>
    </location>
</feature>
<evidence type="ECO:0000259" key="3">
    <source>
        <dbReference type="PROSITE" id="PS50238"/>
    </source>
</evidence>
<dbReference type="InterPro" id="IPR000198">
    <property type="entry name" value="RhoGAP_dom"/>
</dbReference>
<proteinExistence type="predicted"/>
<organism evidence="4 5">
    <name type="scientific">Mya arenaria</name>
    <name type="common">Soft-shell clam</name>
    <dbReference type="NCBI Taxonomy" id="6604"/>
    <lineage>
        <taxon>Eukaryota</taxon>
        <taxon>Metazoa</taxon>
        <taxon>Spiralia</taxon>
        <taxon>Lophotrochozoa</taxon>
        <taxon>Mollusca</taxon>
        <taxon>Bivalvia</taxon>
        <taxon>Autobranchia</taxon>
        <taxon>Heteroconchia</taxon>
        <taxon>Euheterodonta</taxon>
        <taxon>Imparidentia</taxon>
        <taxon>Neoheterodontei</taxon>
        <taxon>Myida</taxon>
        <taxon>Myoidea</taxon>
        <taxon>Myidae</taxon>
        <taxon>Mya</taxon>
    </lineage>
</organism>
<feature type="region of interest" description="Disordered" evidence="2">
    <location>
        <begin position="179"/>
        <end position="230"/>
    </location>
</feature>
<gene>
    <name evidence="4" type="ORF">MAR_032118</name>
</gene>
<feature type="region of interest" description="Disordered" evidence="2">
    <location>
        <begin position="1"/>
        <end position="59"/>
    </location>
</feature>
<dbReference type="Gene3D" id="1.10.555.10">
    <property type="entry name" value="Rho GTPase activation protein"/>
    <property type="match status" value="2"/>
</dbReference>
<feature type="compositionally biased region" description="Polar residues" evidence="2">
    <location>
        <begin position="216"/>
        <end position="228"/>
    </location>
</feature>
<feature type="domain" description="Rho-GAP" evidence="3">
    <location>
        <begin position="509"/>
        <end position="746"/>
    </location>
</feature>
<dbReference type="PANTHER" id="PTHR14963">
    <property type="entry name" value="RHO GTPASE ACTIVATING PROTEIN 18,19-RELATED"/>
    <property type="match status" value="1"/>
</dbReference>
<dbReference type="Pfam" id="PF25442">
    <property type="entry name" value="Ubiquitin_RHG40_C"/>
    <property type="match status" value="1"/>
</dbReference>
<evidence type="ECO:0000256" key="1">
    <source>
        <dbReference type="ARBA" id="ARBA00022468"/>
    </source>
</evidence>
<dbReference type="SUPFAM" id="SSF48350">
    <property type="entry name" value="GTPase activation domain, GAP"/>
    <property type="match status" value="1"/>
</dbReference>
<evidence type="ECO:0000313" key="5">
    <source>
        <dbReference type="Proteomes" id="UP001164746"/>
    </source>
</evidence>
<reference evidence="4" key="1">
    <citation type="submission" date="2022-11" db="EMBL/GenBank/DDBJ databases">
        <title>Centuries of genome instability and evolution in soft-shell clam transmissible cancer (bioRxiv).</title>
        <authorList>
            <person name="Hart S.F.M."/>
            <person name="Yonemitsu M.A."/>
            <person name="Giersch R.M."/>
            <person name="Beal B.F."/>
            <person name="Arriagada G."/>
            <person name="Davis B.W."/>
            <person name="Ostrander E.A."/>
            <person name="Goff S.P."/>
            <person name="Metzger M.J."/>
        </authorList>
    </citation>
    <scope>NUCLEOTIDE SEQUENCE</scope>
    <source>
        <strain evidence="4">MELC-2E11</strain>
        <tissue evidence="4">Siphon/mantle</tissue>
    </source>
</reference>
<keyword evidence="1" id="KW-0343">GTPase activation</keyword>
<protein>
    <submittedName>
        <fullName evidence="4">RHG18-like protein</fullName>
    </submittedName>
</protein>
<feature type="compositionally biased region" description="Polar residues" evidence="2">
    <location>
        <begin position="323"/>
        <end position="338"/>
    </location>
</feature>
<dbReference type="Proteomes" id="UP001164746">
    <property type="component" value="Chromosome 10"/>
</dbReference>
<dbReference type="InterPro" id="IPR008936">
    <property type="entry name" value="Rho_GTPase_activation_prot"/>
</dbReference>
<feature type="compositionally biased region" description="Basic and acidic residues" evidence="2">
    <location>
        <begin position="179"/>
        <end position="196"/>
    </location>
</feature>
<evidence type="ECO:0000313" key="4">
    <source>
        <dbReference type="EMBL" id="WAR17524.1"/>
    </source>
</evidence>
<feature type="region of interest" description="Disordered" evidence="2">
    <location>
        <begin position="73"/>
        <end position="94"/>
    </location>
</feature>
<evidence type="ECO:0000256" key="2">
    <source>
        <dbReference type="SAM" id="MobiDB-lite"/>
    </source>
</evidence>